<feature type="compositionally biased region" description="Low complexity" evidence="1">
    <location>
        <begin position="219"/>
        <end position="236"/>
    </location>
</feature>
<dbReference type="AlphaFoldDB" id="A0A0C3CWN7"/>
<protein>
    <submittedName>
        <fullName evidence="2">Uncharacterized protein</fullName>
    </submittedName>
</protein>
<evidence type="ECO:0000256" key="1">
    <source>
        <dbReference type="SAM" id="MobiDB-lite"/>
    </source>
</evidence>
<feature type="region of interest" description="Disordered" evidence="1">
    <location>
        <begin position="51"/>
        <end position="155"/>
    </location>
</feature>
<feature type="compositionally biased region" description="Polar residues" evidence="1">
    <location>
        <begin position="237"/>
        <end position="246"/>
    </location>
</feature>
<gene>
    <name evidence="2" type="ORF">M413DRAFT_81251</name>
</gene>
<feature type="compositionally biased region" description="Basic and acidic residues" evidence="1">
    <location>
        <begin position="97"/>
        <end position="106"/>
    </location>
</feature>
<reference evidence="2 3" key="1">
    <citation type="submission" date="2014-04" db="EMBL/GenBank/DDBJ databases">
        <authorList>
            <consortium name="DOE Joint Genome Institute"/>
            <person name="Kuo A."/>
            <person name="Gay G."/>
            <person name="Dore J."/>
            <person name="Kohler A."/>
            <person name="Nagy L.G."/>
            <person name="Floudas D."/>
            <person name="Copeland A."/>
            <person name="Barry K.W."/>
            <person name="Cichocki N."/>
            <person name="Veneault-Fourrey C."/>
            <person name="LaButti K."/>
            <person name="Lindquist E.A."/>
            <person name="Lipzen A."/>
            <person name="Lundell T."/>
            <person name="Morin E."/>
            <person name="Murat C."/>
            <person name="Sun H."/>
            <person name="Tunlid A."/>
            <person name="Henrissat B."/>
            <person name="Grigoriev I.V."/>
            <person name="Hibbett D.S."/>
            <person name="Martin F."/>
            <person name="Nordberg H.P."/>
            <person name="Cantor M.N."/>
            <person name="Hua S.X."/>
        </authorList>
    </citation>
    <scope>NUCLEOTIDE SEQUENCE [LARGE SCALE GENOMIC DNA]</scope>
    <source>
        <strain evidence="3">h7</strain>
    </source>
</reference>
<sequence length="365" mass="41226">MFRSSSPTYSESGYTMPEHNTIRATSPLHFLYPHLTLSTTQSYNSYSYASSTTTTRSKAAKQKSRRTPDHDDISRLLDPSYLPSSSSTAGVYVDPSGEVHDPDYRHFPLVTSPSHNGSHKHGHHHHTHNGNGHHHNHTARRHSGTRGRTSPRPHFDWELAVDESALDDEYPPEEEDQNHRYGYGGYSGGIGGMSSASSRRSGSSSNQHSPVIVRRPRDSSFSTATTTPTWYSPTVTDSTLPTSYELSDTFEDEKEKEAMKKEEKKKRRRLSKGDKEKAALKASDEEKRASEAVARTSVDDDSAHHSNSAIREDEDEDETIVARHQEYVPTCGQSLRRSWQAFALRFRFGLFRAQRRVTRRVHSLL</sequence>
<evidence type="ECO:0000313" key="2">
    <source>
        <dbReference type="EMBL" id="KIM48559.1"/>
    </source>
</evidence>
<feature type="compositionally biased region" description="Basic and acidic residues" evidence="1">
    <location>
        <begin position="271"/>
        <end position="290"/>
    </location>
</feature>
<dbReference type="STRING" id="686832.A0A0C3CWN7"/>
<keyword evidence="3" id="KW-1185">Reference proteome</keyword>
<feature type="compositionally biased region" description="Low complexity" evidence="1">
    <location>
        <begin position="193"/>
        <end position="205"/>
    </location>
</feature>
<dbReference type="HOGENOM" id="CLU_064771_0_0_1"/>
<proteinExistence type="predicted"/>
<feature type="compositionally biased region" description="Basic residues" evidence="1">
    <location>
        <begin position="117"/>
        <end position="151"/>
    </location>
</feature>
<evidence type="ECO:0000313" key="3">
    <source>
        <dbReference type="Proteomes" id="UP000053424"/>
    </source>
</evidence>
<dbReference type="EMBL" id="KN831768">
    <property type="protein sequence ID" value="KIM48559.1"/>
    <property type="molecule type" value="Genomic_DNA"/>
</dbReference>
<dbReference type="Proteomes" id="UP000053424">
    <property type="component" value="Unassembled WGS sequence"/>
</dbReference>
<reference evidence="3" key="2">
    <citation type="submission" date="2015-01" db="EMBL/GenBank/DDBJ databases">
        <title>Evolutionary Origins and Diversification of the Mycorrhizal Mutualists.</title>
        <authorList>
            <consortium name="DOE Joint Genome Institute"/>
            <consortium name="Mycorrhizal Genomics Consortium"/>
            <person name="Kohler A."/>
            <person name="Kuo A."/>
            <person name="Nagy L.G."/>
            <person name="Floudas D."/>
            <person name="Copeland A."/>
            <person name="Barry K.W."/>
            <person name="Cichocki N."/>
            <person name="Veneault-Fourrey C."/>
            <person name="LaButti K."/>
            <person name="Lindquist E.A."/>
            <person name="Lipzen A."/>
            <person name="Lundell T."/>
            <person name="Morin E."/>
            <person name="Murat C."/>
            <person name="Riley R."/>
            <person name="Ohm R."/>
            <person name="Sun H."/>
            <person name="Tunlid A."/>
            <person name="Henrissat B."/>
            <person name="Grigoriev I.V."/>
            <person name="Hibbett D.S."/>
            <person name="Martin F."/>
        </authorList>
    </citation>
    <scope>NUCLEOTIDE SEQUENCE [LARGE SCALE GENOMIC DNA]</scope>
    <source>
        <strain evidence="3">h7</strain>
    </source>
</reference>
<accession>A0A0C3CWN7</accession>
<name>A0A0C3CWN7_HEBCY</name>
<feature type="region of interest" description="Disordered" evidence="1">
    <location>
        <begin position="191"/>
        <end position="318"/>
    </location>
</feature>
<organism evidence="2 3">
    <name type="scientific">Hebeloma cylindrosporum</name>
    <dbReference type="NCBI Taxonomy" id="76867"/>
    <lineage>
        <taxon>Eukaryota</taxon>
        <taxon>Fungi</taxon>
        <taxon>Dikarya</taxon>
        <taxon>Basidiomycota</taxon>
        <taxon>Agaricomycotina</taxon>
        <taxon>Agaricomycetes</taxon>
        <taxon>Agaricomycetidae</taxon>
        <taxon>Agaricales</taxon>
        <taxon>Agaricineae</taxon>
        <taxon>Hymenogastraceae</taxon>
        <taxon>Hebeloma</taxon>
    </lineage>
</organism>
<feature type="compositionally biased region" description="Basic and acidic residues" evidence="1">
    <location>
        <begin position="253"/>
        <end position="262"/>
    </location>
</feature>
<feature type="compositionally biased region" description="Basic and acidic residues" evidence="1">
    <location>
        <begin position="66"/>
        <end position="75"/>
    </location>
</feature>
<feature type="compositionally biased region" description="Low complexity" evidence="1">
    <location>
        <begin position="76"/>
        <end position="87"/>
    </location>
</feature>
<dbReference type="OrthoDB" id="3021720at2759"/>